<dbReference type="OrthoDB" id="2141513at2"/>
<sequence>MEKTAAFLLRIPQDLKKGLEKRAAEQNQSVNGLLQTMIVRELAKQDDQVTDDSLENRQFIGQTLTGSQVDSENGLVQVKGIFYRYLIESNLKFDPAKDYIVIEANGNILTLRPIVR</sequence>
<dbReference type="AlphaFoldDB" id="A0A0R1MBQ9"/>
<evidence type="ECO:0000313" key="1">
    <source>
        <dbReference type="EMBL" id="KRL05446.1"/>
    </source>
</evidence>
<dbReference type="PATRIC" id="fig|1423777.3.peg.884"/>
<evidence type="ECO:0008006" key="3">
    <source>
        <dbReference type="Google" id="ProtNLM"/>
    </source>
</evidence>
<reference evidence="1 2" key="1">
    <citation type="journal article" date="2015" name="Genome Announc.">
        <title>Expanding the biotechnology potential of lactobacilli through comparative genomics of 213 strains and associated genera.</title>
        <authorList>
            <person name="Sun Z."/>
            <person name="Harris H.M."/>
            <person name="McCann A."/>
            <person name="Guo C."/>
            <person name="Argimon S."/>
            <person name="Zhang W."/>
            <person name="Yang X."/>
            <person name="Jeffery I.B."/>
            <person name="Cooney J.C."/>
            <person name="Kagawa T.F."/>
            <person name="Liu W."/>
            <person name="Song Y."/>
            <person name="Salvetti E."/>
            <person name="Wrobel A."/>
            <person name="Rasinkangas P."/>
            <person name="Parkhill J."/>
            <person name="Rea M.C."/>
            <person name="O'Sullivan O."/>
            <person name="Ritari J."/>
            <person name="Douillard F.P."/>
            <person name="Paul Ross R."/>
            <person name="Yang R."/>
            <person name="Briner A.E."/>
            <person name="Felis G.E."/>
            <person name="de Vos W.M."/>
            <person name="Barrangou R."/>
            <person name="Klaenhammer T.R."/>
            <person name="Caufield P.W."/>
            <person name="Cui Y."/>
            <person name="Zhang H."/>
            <person name="O'Toole P.W."/>
        </authorList>
    </citation>
    <scope>NUCLEOTIDE SEQUENCE [LARGE SCALE GENOMIC DNA]</scope>
    <source>
        <strain evidence="1 2">DSM 19972</strain>
    </source>
</reference>
<gene>
    <name evidence="1" type="ORF">FD46_GL000861</name>
</gene>
<proteinExistence type="predicted"/>
<name>A0A0R1MBQ9_9LACO</name>
<comment type="caution">
    <text evidence="1">The sequence shown here is derived from an EMBL/GenBank/DDBJ whole genome shotgun (WGS) entry which is preliminary data.</text>
</comment>
<accession>A0A0R1MBQ9</accession>
<dbReference type="RefSeq" id="WP_083479361.1">
    <property type="nucleotide sequence ID" value="NZ_AZEH01000025.1"/>
</dbReference>
<evidence type="ECO:0000313" key="2">
    <source>
        <dbReference type="Proteomes" id="UP000051686"/>
    </source>
</evidence>
<dbReference type="GO" id="GO:0006355">
    <property type="term" value="P:regulation of DNA-templated transcription"/>
    <property type="evidence" value="ECO:0007669"/>
    <property type="project" value="InterPro"/>
</dbReference>
<dbReference type="SUPFAM" id="SSF47598">
    <property type="entry name" value="Ribbon-helix-helix"/>
    <property type="match status" value="1"/>
</dbReference>
<dbReference type="Gene3D" id="1.10.1220.10">
    <property type="entry name" value="Met repressor-like"/>
    <property type="match status" value="1"/>
</dbReference>
<dbReference type="Proteomes" id="UP000051686">
    <property type="component" value="Unassembled WGS sequence"/>
</dbReference>
<dbReference type="InterPro" id="IPR013321">
    <property type="entry name" value="Arc_rbn_hlx_hlx"/>
</dbReference>
<organism evidence="1 2">
    <name type="scientific">Liquorilactobacillus oeni DSM 19972</name>
    <dbReference type="NCBI Taxonomy" id="1423777"/>
    <lineage>
        <taxon>Bacteria</taxon>
        <taxon>Bacillati</taxon>
        <taxon>Bacillota</taxon>
        <taxon>Bacilli</taxon>
        <taxon>Lactobacillales</taxon>
        <taxon>Lactobacillaceae</taxon>
        <taxon>Liquorilactobacillus</taxon>
    </lineage>
</organism>
<dbReference type="EMBL" id="AZEH01000025">
    <property type="protein sequence ID" value="KRL05446.1"/>
    <property type="molecule type" value="Genomic_DNA"/>
</dbReference>
<protein>
    <recommendedName>
        <fullName evidence="3">Arc-like DNA binding domain-containing protein</fullName>
    </recommendedName>
</protein>
<keyword evidence="2" id="KW-1185">Reference proteome</keyword>
<dbReference type="STRING" id="1423777.FD46_GL000861"/>
<dbReference type="InterPro" id="IPR010985">
    <property type="entry name" value="Ribbon_hlx_hlx"/>
</dbReference>